<dbReference type="EMBL" id="BOSM01000014">
    <property type="protein sequence ID" value="GIP61127.1"/>
    <property type="molecule type" value="Genomic_DNA"/>
</dbReference>
<accession>A0ABQ4MYZ2</accession>
<keyword evidence="2" id="KW-1185">Reference proteome</keyword>
<gene>
    <name evidence="1" type="ORF">J15TS10_49410</name>
</gene>
<evidence type="ECO:0000313" key="1">
    <source>
        <dbReference type="EMBL" id="GIP61127.1"/>
    </source>
</evidence>
<name>A0ABQ4MYZ2_9BACL</name>
<organism evidence="1 2">
    <name type="scientific">Paenibacillus woosongensis</name>
    <dbReference type="NCBI Taxonomy" id="307580"/>
    <lineage>
        <taxon>Bacteria</taxon>
        <taxon>Bacillati</taxon>
        <taxon>Bacillota</taxon>
        <taxon>Bacilli</taxon>
        <taxon>Bacillales</taxon>
        <taxon>Paenibacillaceae</taxon>
        <taxon>Paenibacillus</taxon>
    </lineage>
</organism>
<protein>
    <recommendedName>
        <fullName evidence="3">DUF4320 family protein</fullName>
    </recommendedName>
</protein>
<evidence type="ECO:0008006" key="3">
    <source>
        <dbReference type="Google" id="ProtNLM"/>
    </source>
</evidence>
<dbReference type="Proteomes" id="UP000681290">
    <property type="component" value="Unassembled WGS sequence"/>
</dbReference>
<evidence type="ECO:0000313" key="2">
    <source>
        <dbReference type="Proteomes" id="UP000681290"/>
    </source>
</evidence>
<reference evidence="1 2" key="1">
    <citation type="submission" date="2021-03" db="EMBL/GenBank/DDBJ databases">
        <title>Antimicrobial resistance genes in bacteria isolated from Japanese honey, and their potential for conferring macrolide and lincosamide resistance in the American foulbrood pathogen Paenibacillus larvae.</title>
        <authorList>
            <person name="Okamoto M."/>
            <person name="Kumagai M."/>
            <person name="Kanamori H."/>
            <person name="Takamatsu D."/>
        </authorList>
    </citation>
    <scope>NUCLEOTIDE SEQUENCE [LARGE SCALE GENOMIC DNA]</scope>
    <source>
        <strain evidence="1 2">J15TS10</strain>
    </source>
</reference>
<sequence length="139" mass="15615">MWMKVLGVILFGILGLALLADLYVIEDIYDSAGRAIEHSIDAGIVRSGIVTDAQHGFVKLEQHALKAATQGEFIRSLKLDSNMENKVMKNSRFDLELKYDTDGIPWVEVVFKTQVSFSLPDIEYPVTVTRKIAYGSMYK</sequence>
<comment type="caution">
    <text evidence="1">The sequence shown here is derived from an EMBL/GenBank/DDBJ whole genome shotgun (WGS) entry which is preliminary data.</text>
</comment>
<proteinExistence type="predicted"/>
<dbReference type="RefSeq" id="WP_213595217.1">
    <property type="nucleotide sequence ID" value="NZ_BOSM01000014.1"/>
</dbReference>